<dbReference type="EMBL" id="AP021889">
    <property type="protein sequence ID" value="BBP45008.1"/>
    <property type="molecule type" value="Genomic_DNA"/>
</dbReference>
<evidence type="ECO:0008006" key="3">
    <source>
        <dbReference type="Google" id="ProtNLM"/>
    </source>
</evidence>
<keyword evidence="2" id="KW-1185">Reference proteome</keyword>
<reference evidence="2" key="1">
    <citation type="submission" date="2019-11" db="EMBL/GenBank/DDBJ databases">
        <title>Isolation and characterization of two novel species in the genus Thiomicrorhabdus.</title>
        <authorList>
            <person name="Mochizuki J."/>
            <person name="Kojima H."/>
            <person name="Fukui M."/>
        </authorList>
    </citation>
    <scope>NUCLEOTIDE SEQUENCE [LARGE SCALE GENOMIC DNA]</scope>
    <source>
        <strain evidence="2">aks77</strain>
    </source>
</reference>
<name>A0A6F8PSL2_9GAMM</name>
<protein>
    <recommendedName>
        <fullName evidence="3">DUF3990 domain-containing protein</fullName>
    </recommendedName>
</protein>
<dbReference type="RefSeq" id="WP_173270077.1">
    <property type="nucleotide sequence ID" value="NZ_AP021889.1"/>
</dbReference>
<evidence type="ECO:0000313" key="1">
    <source>
        <dbReference type="EMBL" id="BBP45008.1"/>
    </source>
</evidence>
<dbReference type="SUPFAM" id="SSF56399">
    <property type="entry name" value="ADP-ribosylation"/>
    <property type="match status" value="1"/>
</dbReference>
<dbReference type="AlphaFoldDB" id="A0A6F8PSL2"/>
<dbReference type="Gene3D" id="3.90.175.10">
    <property type="entry name" value="Diphtheria Toxin, domain 1"/>
    <property type="match status" value="1"/>
</dbReference>
<dbReference type="KEGG" id="tse:THMIRHAS_03810"/>
<evidence type="ECO:0000313" key="2">
    <source>
        <dbReference type="Proteomes" id="UP000501726"/>
    </source>
</evidence>
<gene>
    <name evidence="1" type="ORF">THMIRHAS_03810</name>
</gene>
<dbReference type="Proteomes" id="UP000501726">
    <property type="component" value="Chromosome"/>
</dbReference>
<sequence length="209" mass="23848">MQPSLYNSKPSIIYGFHGTDKEAGLKILNQEAQFLHSNNSYDWLGQGVYFWENNLERARQYAEQDSKRENSRIKEPFVLGAVIELGNCLDLLDQQYIDFIRLAYNRLKDIMKAECETMPTNGQFGPNDFDFRKRELDCAVIRYACTLAEEAGQPFDSVRAAFIEGDEVYEGAKFSTGNHIQIAVINPDCIKGIFLPREAGQQPVFAEEK</sequence>
<organism evidence="1 2">
    <name type="scientific">Thiosulfatimonas sediminis</name>
    <dbReference type="NCBI Taxonomy" id="2675054"/>
    <lineage>
        <taxon>Bacteria</taxon>
        <taxon>Pseudomonadati</taxon>
        <taxon>Pseudomonadota</taxon>
        <taxon>Gammaproteobacteria</taxon>
        <taxon>Thiotrichales</taxon>
        <taxon>Piscirickettsiaceae</taxon>
        <taxon>Thiosulfatimonas</taxon>
    </lineage>
</organism>
<accession>A0A6F8PSL2</accession>
<proteinExistence type="predicted"/>